<evidence type="ECO:0000313" key="2">
    <source>
        <dbReference type="Proteomes" id="UP000702209"/>
    </source>
</evidence>
<protein>
    <submittedName>
        <fullName evidence="1">DUF4254 domain-containing protein</fullName>
    </submittedName>
</protein>
<comment type="caution">
    <text evidence="1">The sequence shown here is derived from an EMBL/GenBank/DDBJ whole genome shotgun (WGS) entry which is preliminary data.</text>
</comment>
<keyword evidence="2" id="KW-1185">Reference proteome</keyword>
<evidence type="ECO:0000313" key="1">
    <source>
        <dbReference type="EMBL" id="MBF6299026.1"/>
    </source>
</evidence>
<dbReference type="RefSeq" id="WP_195130325.1">
    <property type="nucleotide sequence ID" value="NZ_JADLQX010000011.1"/>
</dbReference>
<organism evidence="1 2">
    <name type="scientific">Nocardia amamiensis</name>
    <dbReference type="NCBI Taxonomy" id="404578"/>
    <lineage>
        <taxon>Bacteria</taxon>
        <taxon>Bacillati</taxon>
        <taxon>Actinomycetota</taxon>
        <taxon>Actinomycetes</taxon>
        <taxon>Mycobacteriales</taxon>
        <taxon>Nocardiaceae</taxon>
        <taxon>Nocardia</taxon>
    </lineage>
</organism>
<dbReference type="EMBL" id="JADLQX010000011">
    <property type="protein sequence ID" value="MBF6299026.1"/>
    <property type="molecule type" value="Genomic_DNA"/>
</dbReference>
<sequence length="158" mass="17578">MANRSRRRHPHDHKATGPRGIPDWHEVCAAFRGALGYTPGDHLITRWAQSLAHLHRTRHINPARATEIDRRRSDLVTLINQWVCTHIEPAHGRAELVGPTVDALASAYVEAELLLLIHTEVAEEAMHAAWSTVGYLATQWADLVAEVIDGQPCPPGRC</sequence>
<reference evidence="1 2" key="1">
    <citation type="submission" date="2020-10" db="EMBL/GenBank/DDBJ databases">
        <title>Identification of Nocardia species via Next-generation sequencing and recognition of intraspecies genetic diversity.</title>
        <authorList>
            <person name="Li P."/>
            <person name="Li P."/>
            <person name="Lu B."/>
        </authorList>
    </citation>
    <scope>NUCLEOTIDE SEQUENCE [LARGE SCALE GENOMIC DNA]</scope>
    <source>
        <strain evidence="1 2">BJ06-0157</strain>
    </source>
</reference>
<gene>
    <name evidence="1" type="ORF">IU459_15955</name>
</gene>
<name>A0ABS0CQY0_9NOCA</name>
<accession>A0ABS0CQY0</accession>
<dbReference type="Proteomes" id="UP000702209">
    <property type="component" value="Unassembled WGS sequence"/>
</dbReference>
<proteinExistence type="predicted"/>